<gene>
    <name evidence="1" type="ORF">BOVATA_024980</name>
</gene>
<name>A0A2H6KDD8_9APIC</name>
<reference evidence="1 2" key="1">
    <citation type="journal article" date="2017" name="BMC Genomics">
        <title>Whole-genome assembly of Babesia ovata and comparative genomics between closely related pathogens.</title>
        <authorList>
            <person name="Yamagishi J."/>
            <person name="Asada M."/>
            <person name="Hakimi H."/>
            <person name="Tanaka T.Q."/>
            <person name="Sugimoto C."/>
            <person name="Kawazu S."/>
        </authorList>
    </citation>
    <scope>NUCLEOTIDE SEQUENCE [LARGE SCALE GENOMIC DNA]</scope>
    <source>
        <strain evidence="1 2">Miyake</strain>
    </source>
</reference>
<protein>
    <submittedName>
        <fullName evidence="1">D,D-heptose 1,7-bisphosphate phosphatase, putative</fullName>
    </submittedName>
</protein>
<keyword evidence="2" id="KW-1185">Reference proteome</keyword>
<organism evidence="1 2">
    <name type="scientific">Babesia ovata</name>
    <dbReference type="NCBI Taxonomy" id="189622"/>
    <lineage>
        <taxon>Eukaryota</taxon>
        <taxon>Sar</taxon>
        <taxon>Alveolata</taxon>
        <taxon>Apicomplexa</taxon>
        <taxon>Aconoidasida</taxon>
        <taxon>Piroplasmida</taxon>
        <taxon>Babesiidae</taxon>
        <taxon>Babesia</taxon>
    </lineage>
</organism>
<evidence type="ECO:0000313" key="1">
    <source>
        <dbReference type="EMBL" id="GBE61005.1"/>
    </source>
</evidence>
<dbReference type="AlphaFoldDB" id="A0A2H6KDD8"/>
<dbReference type="Proteomes" id="UP000236319">
    <property type="component" value="Unassembled WGS sequence"/>
</dbReference>
<sequence length="228" mass="24985">MTTQIKFAYLLPDPLSALFLGDLLVANVCLALGGDDGVSLDRPGWRLLLLLREDWVLANCGVRADVHVLDVVLVDSLPEEGGEVLLVLFRVLLLHFAHVVRYMDTHDAVAVRLGIVVGLLVVSYRVTREPLLTVGDVESTVARSLKGAERLVTGGDNLDTDIEQGLEWPRFVVLLLDVEGFTVGLLLSDELVVEFELREKPACKQEPSAVRRRVVGQSDLDAVVLELG</sequence>
<dbReference type="VEuPathDB" id="PiroplasmaDB:BOVATA_024980"/>
<accession>A0A2H6KDD8</accession>
<comment type="caution">
    <text evidence="1">The sequence shown here is derived from an EMBL/GenBank/DDBJ whole genome shotgun (WGS) entry which is preliminary data.</text>
</comment>
<proteinExistence type="predicted"/>
<dbReference type="RefSeq" id="XP_028867248.1">
    <property type="nucleotide sequence ID" value="XM_029011415.1"/>
</dbReference>
<dbReference type="EMBL" id="BDSA01000002">
    <property type="protein sequence ID" value="GBE61005.1"/>
    <property type="molecule type" value="Genomic_DNA"/>
</dbReference>
<dbReference type="OrthoDB" id="10582982at2759"/>
<evidence type="ECO:0000313" key="2">
    <source>
        <dbReference type="Proteomes" id="UP000236319"/>
    </source>
</evidence>
<dbReference type="GeneID" id="39874775"/>